<protein>
    <submittedName>
        <fullName evidence="3">Uncharacterized protein</fullName>
    </submittedName>
</protein>
<comment type="caution">
    <text evidence="3">The sequence shown here is derived from an EMBL/GenBank/DDBJ whole genome shotgun (WGS) entry which is preliminary data.</text>
</comment>
<keyword evidence="2" id="KW-1133">Transmembrane helix</keyword>
<feature type="compositionally biased region" description="Polar residues" evidence="1">
    <location>
        <begin position="29"/>
        <end position="40"/>
    </location>
</feature>
<sequence>MSPTSGQANNDTHTSLSSSAAVVKPLNGQRHNYGSLTHLNQPAVRARPGSSNVNANANAPSLPTSPKSRQQDATGSGTGTGAGAGTGAEAGVRTTATSHRSVQITVPDHDDENGNAHQNNDEDDTSSMSSRSSYSTYSSSTGSLEGLDLHNHKGSGHHGEDCGVEAEEEEEDSSRRMFWTYVALTPVLLSILALFAILLQFLPSSTESGEYIVHWDHFGEGVIGWTIAFAARTPLFAFFSKTLSHSHDNLQEDLFLFEWSTLLSAGALEETTRLLLILFLGIKADFGAVYWLGLGWAGIETLYYIGQSLVYTRWLSSSSLSDDDYRAVAGAIAGVAASTVVAGAPTATTSLLASTNTSSSANAGPSTSISETPITLESGYVYGRGSTSYSKILHNNDSTEGDEELVPTREARHLLGLDRPWWSLMGRTSSMMVHIGLSCWLGHSGWRLLLPAAAVHGSLYVIWGVFMPEQWSVPATSYGTWIAALGVFLIGLALYGEIV</sequence>
<feature type="transmembrane region" description="Helical" evidence="2">
    <location>
        <begin position="288"/>
        <end position="306"/>
    </location>
</feature>
<feature type="transmembrane region" description="Helical" evidence="2">
    <location>
        <begin position="222"/>
        <end position="240"/>
    </location>
</feature>
<gene>
    <name evidence="3" type="ORF">BGZ97_003142</name>
</gene>
<evidence type="ECO:0000313" key="4">
    <source>
        <dbReference type="Proteomes" id="UP000823405"/>
    </source>
</evidence>
<feature type="compositionally biased region" description="Polar residues" evidence="1">
    <location>
        <begin position="61"/>
        <end position="72"/>
    </location>
</feature>
<feature type="transmembrane region" description="Helical" evidence="2">
    <location>
        <begin position="478"/>
        <end position="496"/>
    </location>
</feature>
<keyword evidence="2" id="KW-0812">Transmembrane</keyword>
<evidence type="ECO:0000256" key="1">
    <source>
        <dbReference type="SAM" id="MobiDB-lite"/>
    </source>
</evidence>
<feature type="transmembrane region" description="Helical" evidence="2">
    <location>
        <begin position="448"/>
        <end position="466"/>
    </location>
</feature>
<feature type="transmembrane region" description="Helical" evidence="2">
    <location>
        <begin position="327"/>
        <end position="347"/>
    </location>
</feature>
<feature type="compositionally biased region" description="Gly residues" evidence="1">
    <location>
        <begin position="76"/>
        <end position="88"/>
    </location>
</feature>
<feature type="compositionally biased region" description="Polar residues" evidence="1">
    <location>
        <begin position="1"/>
        <end position="20"/>
    </location>
</feature>
<dbReference type="OrthoDB" id="2418522at2759"/>
<evidence type="ECO:0000256" key="2">
    <source>
        <dbReference type="SAM" id="Phobius"/>
    </source>
</evidence>
<feature type="compositionally biased region" description="Basic and acidic residues" evidence="1">
    <location>
        <begin position="147"/>
        <end position="161"/>
    </location>
</feature>
<feature type="transmembrane region" description="Helical" evidence="2">
    <location>
        <begin position="178"/>
        <end position="202"/>
    </location>
</feature>
<keyword evidence="2" id="KW-0472">Membrane</keyword>
<organism evidence="3 4">
    <name type="scientific">Linnemannia gamsii</name>
    <dbReference type="NCBI Taxonomy" id="64522"/>
    <lineage>
        <taxon>Eukaryota</taxon>
        <taxon>Fungi</taxon>
        <taxon>Fungi incertae sedis</taxon>
        <taxon>Mucoromycota</taxon>
        <taxon>Mortierellomycotina</taxon>
        <taxon>Mortierellomycetes</taxon>
        <taxon>Mortierellales</taxon>
        <taxon>Mortierellaceae</taxon>
        <taxon>Linnemannia</taxon>
    </lineage>
</organism>
<feature type="compositionally biased region" description="Low complexity" evidence="1">
    <location>
        <begin position="126"/>
        <end position="143"/>
    </location>
</feature>
<reference evidence="3" key="1">
    <citation type="journal article" date="2020" name="Fungal Divers.">
        <title>Resolving the Mortierellaceae phylogeny through synthesis of multi-gene phylogenetics and phylogenomics.</title>
        <authorList>
            <person name="Vandepol N."/>
            <person name="Liber J."/>
            <person name="Desiro A."/>
            <person name="Na H."/>
            <person name="Kennedy M."/>
            <person name="Barry K."/>
            <person name="Grigoriev I.V."/>
            <person name="Miller A.N."/>
            <person name="O'Donnell K."/>
            <person name="Stajich J.E."/>
            <person name="Bonito G."/>
        </authorList>
    </citation>
    <scope>NUCLEOTIDE SEQUENCE</scope>
    <source>
        <strain evidence="3">NVP60</strain>
    </source>
</reference>
<name>A0A9P6UTH2_9FUNG</name>
<accession>A0A9P6UTH2</accession>
<dbReference type="EMBL" id="JAAAIN010000173">
    <property type="protein sequence ID" value="KAG0318910.1"/>
    <property type="molecule type" value="Genomic_DNA"/>
</dbReference>
<dbReference type="AlphaFoldDB" id="A0A9P6UTH2"/>
<keyword evidence="4" id="KW-1185">Reference proteome</keyword>
<feature type="region of interest" description="Disordered" evidence="1">
    <location>
        <begin position="1"/>
        <end position="169"/>
    </location>
</feature>
<evidence type="ECO:0000313" key="3">
    <source>
        <dbReference type="EMBL" id="KAG0318910.1"/>
    </source>
</evidence>
<proteinExistence type="predicted"/>
<dbReference type="Proteomes" id="UP000823405">
    <property type="component" value="Unassembled WGS sequence"/>
</dbReference>